<dbReference type="InterPro" id="IPR001296">
    <property type="entry name" value="Glyco_trans_1"/>
</dbReference>
<evidence type="ECO:0000259" key="3">
    <source>
        <dbReference type="Pfam" id="PF00534"/>
    </source>
</evidence>
<keyword evidence="1" id="KW-0328">Glycosyltransferase</keyword>
<reference evidence="5 6" key="1">
    <citation type="journal article" date="2018" name="Front. Microbiol.">
        <title>Novel Insights Into Bacterial Dimethylsulfoniopropionate Catabolism in the East China Sea.</title>
        <authorList>
            <person name="Liu J."/>
            <person name="Liu J."/>
            <person name="Zhang S.H."/>
            <person name="Liang J."/>
            <person name="Lin H."/>
            <person name="Song D."/>
            <person name="Yang G.P."/>
            <person name="Todd J.D."/>
            <person name="Zhang X.H."/>
        </authorList>
    </citation>
    <scope>NUCLEOTIDE SEQUENCE [LARGE SCALE GENOMIC DNA]</scope>
    <source>
        <strain evidence="5 6">ZYFD042</strain>
    </source>
</reference>
<dbReference type="Pfam" id="PF00534">
    <property type="entry name" value="Glycos_transf_1"/>
    <property type="match status" value="1"/>
</dbReference>
<dbReference type="Pfam" id="PF13579">
    <property type="entry name" value="Glyco_trans_4_4"/>
    <property type="match status" value="1"/>
</dbReference>
<evidence type="ECO:0000259" key="4">
    <source>
        <dbReference type="Pfam" id="PF13579"/>
    </source>
</evidence>
<evidence type="ECO:0000313" key="6">
    <source>
        <dbReference type="Proteomes" id="UP000285970"/>
    </source>
</evidence>
<accession>A0A3S3KYB6</accession>
<dbReference type="AlphaFoldDB" id="A0A3S3KYB6"/>
<protein>
    <submittedName>
        <fullName evidence="5">Glycosyltransferase</fullName>
    </submittedName>
</protein>
<evidence type="ECO:0000256" key="2">
    <source>
        <dbReference type="ARBA" id="ARBA00022679"/>
    </source>
</evidence>
<feature type="domain" description="Glycosyl transferase family 1" evidence="3">
    <location>
        <begin position="194"/>
        <end position="354"/>
    </location>
</feature>
<dbReference type="CDD" id="cd03801">
    <property type="entry name" value="GT4_PimA-like"/>
    <property type="match status" value="1"/>
</dbReference>
<dbReference type="RefSeq" id="WP_128217664.1">
    <property type="nucleotide sequence ID" value="NZ_RBZY01000024.1"/>
</dbReference>
<comment type="caution">
    <text evidence="5">The sequence shown here is derived from an EMBL/GenBank/DDBJ whole genome shotgun (WGS) entry which is preliminary data.</text>
</comment>
<dbReference type="PANTHER" id="PTHR12526">
    <property type="entry name" value="GLYCOSYLTRANSFERASE"/>
    <property type="match status" value="1"/>
</dbReference>
<name>A0A3S3KYB6_9MICO</name>
<sequence length="381" mass="40257">MTLRPVFVDHTSERGGAELALRRLLLADVDWRPTLVCPPSPTTDAYADLPPTVAVERRGPVHRARAASGPAALGALRLAWGMVRSLASVLTSPAIRRADVLIANTSRSSVYVAAAGVLTRTPVVVHIRDLVEPEAIGGLATALLRRFVLPRAAGVVANSHASLATVAPHVGPRCQTAVIASPSGIARRADPVVRDTVESIGLVARIDPWKGQELLLRAFAQAFPTAPTRLVFYGATAFGTEEYLEQLQALATESGVADRVVFAGHVDDVAGAIDGLDVCVQCSIRPEPLGQNVLQYLAAGKPTVVADEGGPVEWVTDGENGLTFRARDVDSLASCLRRLAEEPDLRARLARAAAATAGLETDSEVAARMRAFLTRVVDTTA</sequence>
<dbReference type="GO" id="GO:0016757">
    <property type="term" value="F:glycosyltransferase activity"/>
    <property type="evidence" value="ECO:0007669"/>
    <property type="project" value="UniProtKB-KW"/>
</dbReference>
<dbReference type="EMBL" id="RBZY01000024">
    <property type="protein sequence ID" value="RWR19187.1"/>
    <property type="molecule type" value="Genomic_DNA"/>
</dbReference>
<proteinExistence type="predicted"/>
<dbReference type="OrthoDB" id="9814612at2"/>
<feature type="domain" description="Glycosyltransferase subfamily 4-like N-terminal" evidence="4">
    <location>
        <begin position="26"/>
        <end position="179"/>
    </location>
</feature>
<dbReference type="SUPFAM" id="SSF53756">
    <property type="entry name" value="UDP-Glycosyltransferase/glycogen phosphorylase"/>
    <property type="match status" value="1"/>
</dbReference>
<evidence type="ECO:0000313" key="5">
    <source>
        <dbReference type="EMBL" id="RWR19187.1"/>
    </source>
</evidence>
<gene>
    <name evidence="5" type="ORF">D8Y23_08215</name>
</gene>
<keyword evidence="2 5" id="KW-0808">Transferase</keyword>
<dbReference type="InterPro" id="IPR028098">
    <property type="entry name" value="Glyco_trans_4-like_N"/>
</dbReference>
<dbReference type="Proteomes" id="UP000285970">
    <property type="component" value="Unassembled WGS sequence"/>
</dbReference>
<dbReference type="Gene3D" id="3.40.50.2000">
    <property type="entry name" value="Glycogen Phosphorylase B"/>
    <property type="match status" value="2"/>
</dbReference>
<organism evidence="5 6">
    <name type="scientific">Microbacterium enclense</name>
    <dbReference type="NCBI Taxonomy" id="993073"/>
    <lineage>
        <taxon>Bacteria</taxon>
        <taxon>Bacillati</taxon>
        <taxon>Actinomycetota</taxon>
        <taxon>Actinomycetes</taxon>
        <taxon>Micrococcales</taxon>
        <taxon>Microbacteriaceae</taxon>
        <taxon>Microbacterium</taxon>
    </lineage>
</organism>
<evidence type="ECO:0000256" key="1">
    <source>
        <dbReference type="ARBA" id="ARBA00022676"/>
    </source>
</evidence>